<feature type="domain" description="Glycosyltransferase RgtA/B/C/D-like" evidence="10">
    <location>
        <begin position="246"/>
        <end position="375"/>
    </location>
</feature>
<keyword evidence="7 9" id="KW-0472">Membrane</keyword>
<comment type="caution">
    <text evidence="11">The sequence shown here is derived from an EMBL/GenBank/DDBJ whole genome shotgun (WGS) entry which is preliminary data.</text>
</comment>
<evidence type="ECO:0000259" key="10">
    <source>
        <dbReference type="Pfam" id="PF13231"/>
    </source>
</evidence>
<gene>
    <name evidence="11" type="ORF">ACFP0N_25995</name>
</gene>
<evidence type="ECO:0000256" key="2">
    <source>
        <dbReference type="ARBA" id="ARBA00022475"/>
    </source>
</evidence>
<evidence type="ECO:0000313" key="11">
    <source>
        <dbReference type="EMBL" id="MFC5888423.1"/>
    </source>
</evidence>
<keyword evidence="4 11" id="KW-0808">Transferase</keyword>
<comment type="subcellular location">
    <subcellularLocation>
        <location evidence="1">Cell membrane</location>
        <topology evidence="1">Multi-pass membrane protein</topology>
    </subcellularLocation>
</comment>
<feature type="transmembrane region" description="Helical" evidence="9">
    <location>
        <begin position="241"/>
        <end position="266"/>
    </location>
</feature>
<dbReference type="RefSeq" id="WP_313765473.1">
    <property type="nucleotide sequence ID" value="NZ_BAAAVH010000002.1"/>
</dbReference>
<evidence type="ECO:0000256" key="5">
    <source>
        <dbReference type="ARBA" id="ARBA00022692"/>
    </source>
</evidence>
<name>A0ABW1F2M9_9ACTN</name>
<evidence type="ECO:0000256" key="3">
    <source>
        <dbReference type="ARBA" id="ARBA00022676"/>
    </source>
</evidence>
<keyword evidence="5 9" id="KW-0812">Transmembrane</keyword>
<sequence length="658" mass="69225">MMPSETDSPWFTPHTPIRTANAEDTAQAGSGAHGPGQPDEPARLPDPAYADGPTYPDGAAHPDGAAYPDAPEQPDAPEHPGAAEYRQDTAYPDGPAYPEEQTHPVDTEYPEEEAHPDGPAYRDEPAHPGDGPAPADPRFHPSDGPPVELAPYTIPAVPATGWDPASSPRRRWIGRALLFAVLAVQAALSLRLLGAAHPDEAIAMIVGRQELNHLFDGTPMTTDLVERIPGAPWLYPPLAGAAANASGIFGARVVSLVLALVTTVLAYSLTRRLFNERVAICGAAAYAVVQSTVVVGFYAAPDALAIALVAVTAWIVVRTARAPVALVLLAAPVAALAVAAEYAAVVALPAVLALAVLSASARKGRGPAALRALLLAVGTVGLLLPFGLLDDVAAWSPTQGHEARSAGSVLLSAAQWSGLFTLLACAGAAAYVRRERMYESPEDDEITATRLRRAALSITLCGTALLIPVLYACLGTSGVMFRHLGFGMLFAAPLAGVGITRLVGAHFRNPQLGILAWVVLLALGLEQASLRYQDGPDSGRLLSVLRLHAQPHGGRYLTEVEGLPEYYLGSVSKPDQWFSARRGTEYQDRAGVVHRGDDGTVTAVRDGWFNLVVLDSTAPSAMNRALADALGAGGHYRLIAQFSSPTGDSGTYKVFLRY</sequence>
<evidence type="ECO:0000256" key="4">
    <source>
        <dbReference type="ARBA" id="ARBA00022679"/>
    </source>
</evidence>
<evidence type="ECO:0000256" key="8">
    <source>
        <dbReference type="SAM" id="MobiDB-lite"/>
    </source>
</evidence>
<feature type="transmembrane region" description="Helical" evidence="9">
    <location>
        <begin position="176"/>
        <end position="194"/>
    </location>
</feature>
<accession>A0ABW1F2M9</accession>
<feature type="transmembrane region" description="Helical" evidence="9">
    <location>
        <begin position="324"/>
        <end position="357"/>
    </location>
</feature>
<reference evidence="12" key="1">
    <citation type="journal article" date="2019" name="Int. J. Syst. Evol. Microbiol.">
        <title>The Global Catalogue of Microorganisms (GCM) 10K type strain sequencing project: providing services to taxonomists for standard genome sequencing and annotation.</title>
        <authorList>
            <consortium name="The Broad Institute Genomics Platform"/>
            <consortium name="The Broad Institute Genome Sequencing Center for Infectious Disease"/>
            <person name="Wu L."/>
            <person name="Ma J."/>
        </authorList>
    </citation>
    <scope>NUCLEOTIDE SEQUENCE [LARGE SCALE GENOMIC DNA]</scope>
    <source>
        <strain evidence="12">CGMCC 4.1469</strain>
    </source>
</reference>
<dbReference type="EC" id="2.4.-.-" evidence="11"/>
<dbReference type="InterPro" id="IPR050297">
    <property type="entry name" value="LipidA_mod_glycosyltrf_83"/>
</dbReference>
<feature type="transmembrane region" description="Helical" evidence="9">
    <location>
        <begin position="512"/>
        <end position="530"/>
    </location>
</feature>
<dbReference type="EMBL" id="JBHSOD010000040">
    <property type="protein sequence ID" value="MFC5888423.1"/>
    <property type="molecule type" value="Genomic_DNA"/>
</dbReference>
<feature type="compositionally biased region" description="Basic and acidic residues" evidence="8">
    <location>
        <begin position="100"/>
        <end position="127"/>
    </location>
</feature>
<dbReference type="GO" id="GO:0016757">
    <property type="term" value="F:glycosyltransferase activity"/>
    <property type="evidence" value="ECO:0007669"/>
    <property type="project" value="UniProtKB-KW"/>
</dbReference>
<proteinExistence type="predicted"/>
<evidence type="ECO:0000256" key="9">
    <source>
        <dbReference type="SAM" id="Phobius"/>
    </source>
</evidence>
<feature type="transmembrane region" description="Helical" evidence="9">
    <location>
        <begin position="453"/>
        <end position="474"/>
    </location>
</feature>
<organism evidence="11 12">
    <name type="scientific">Kitasatospora aburaviensis</name>
    <dbReference type="NCBI Taxonomy" id="67265"/>
    <lineage>
        <taxon>Bacteria</taxon>
        <taxon>Bacillati</taxon>
        <taxon>Actinomycetota</taxon>
        <taxon>Actinomycetes</taxon>
        <taxon>Kitasatosporales</taxon>
        <taxon>Streptomycetaceae</taxon>
        <taxon>Kitasatospora</taxon>
    </lineage>
</organism>
<dbReference type="PANTHER" id="PTHR33908:SF11">
    <property type="entry name" value="MEMBRANE PROTEIN"/>
    <property type="match status" value="1"/>
</dbReference>
<feature type="transmembrane region" description="Helical" evidence="9">
    <location>
        <begin position="409"/>
        <end position="432"/>
    </location>
</feature>
<dbReference type="Pfam" id="PF13231">
    <property type="entry name" value="PMT_2"/>
    <property type="match status" value="1"/>
</dbReference>
<evidence type="ECO:0000256" key="1">
    <source>
        <dbReference type="ARBA" id="ARBA00004651"/>
    </source>
</evidence>
<feature type="transmembrane region" description="Helical" evidence="9">
    <location>
        <begin position="480"/>
        <end position="500"/>
    </location>
</feature>
<keyword evidence="2" id="KW-1003">Cell membrane</keyword>
<keyword evidence="12" id="KW-1185">Reference proteome</keyword>
<keyword evidence="6 9" id="KW-1133">Transmembrane helix</keyword>
<dbReference type="InterPro" id="IPR038731">
    <property type="entry name" value="RgtA/B/C-like"/>
</dbReference>
<evidence type="ECO:0000313" key="12">
    <source>
        <dbReference type="Proteomes" id="UP001596067"/>
    </source>
</evidence>
<feature type="transmembrane region" description="Helical" evidence="9">
    <location>
        <begin position="369"/>
        <end position="389"/>
    </location>
</feature>
<evidence type="ECO:0000256" key="7">
    <source>
        <dbReference type="ARBA" id="ARBA00023136"/>
    </source>
</evidence>
<protein>
    <submittedName>
        <fullName evidence="11">Glycosyltransferase family 39 protein</fullName>
        <ecNumber evidence="11">2.4.-.-</ecNumber>
    </submittedName>
</protein>
<keyword evidence="3 11" id="KW-0328">Glycosyltransferase</keyword>
<feature type="region of interest" description="Disordered" evidence="8">
    <location>
        <begin position="1"/>
        <end position="149"/>
    </location>
</feature>
<evidence type="ECO:0000256" key="6">
    <source>
        <dbReference type="ARBA" id="ARBA00022989"/>
    </source>
</evidence>
<dbReference type="Proteomes" id="UP001596067">
    <property type="component" value="Unassembled WGS sequence"/>
</dbReference>
<dbReference type="PANTHER" id="PTHR33908">
    <property type="entry name" value="MANNOSYLTRANSFERASE YKCB-RELATED"/>
    <property type="match status" value="1"/>
</dbReference>